<evidence type="ECO:0000259" key="14">
    <source>
        <dbReference type="Pfam" id="PF17039"/>
    </source>
</evidence>
<dbReference type="PANTHER" id="PTHR48438">
    <property type="entry name" value="ALPHA-(1,3)-FUCOSYLTRANSFERASE C-RELATED"/>
    <property type="match status" value="1"/>
</dbReference>
<keyword evidence="16" id="KW-1185">Reference proteome</keyword>
<feature type="domain" description="Fucosyltransferase N-terminal" evidence="14">
    <location>
        <begin position="35"/>
        <end position="153"/>
    </location>
</feature>
<organism evidence="15 16">
    <name type="scientific">Meganyctiphanes norvegica</name>
    <name type="common">Northern krill</name>
    <name type="synonym">Thysanopoda norvegica</name>
    <dbReference type="NCBI Taxonomy" id="48144"/>
    <lineage>
        <taxon>Eukaryota</taxon>
        <taxon>Metazoa</taxon>
        <taxon>Ecdysozoa</taxon>
        <taxon>Arthropoda</taxon>
        <taxon>Crustacea</taxon>
        <taxon>Multicrustacea</taxon>
        <taxon>Malacostraca</taxon>
        <taxon>Eumalacostraca</taxon>
        <taxon>Eucarida</taxon>
        <taxon>Euphausiacea</taxon>
        <taxon>Euphausiidae</taxon>
        <taxon>Meganyctiphanes</taxon>
    </lineage>
</organism>
<reference evidence="15 16" key="1">
    <citation type="submission" date="2024-05" db="EMBL/GenBank/DDBJ databases">
        <authorList>
            <person name="Wallberg A."/>
        </authorList>
    </citation>
    <scope>NUCLEOTIDE SEQUENCE [LARGE SCALE GENOMIC DNA]</scope>
</reference>
<name>A0AAV2SJK1_MEGNR</name>
<dbReference type="InterPro" id="IPR038577">
    <property type="entry name" value="GT10-like_C_sf"/>
</dbReference>
<comment type="subcellular location">
    <subcellularLocation>
        <location evidence="1 12">Golgi apparatus</location>
        <location evidence="1 12">Golgi stack membrane</location>
        <topology evidence="1 12">Single-pass type II membrane protein</topology>
    </subcellularLocation>
</comment>
<evidence type="ECO:0000256" key="1">
    <source>
        <dbReference type="ARBA" id="ARBA00004447"/>
    </source>
</evidence>
<comment type="similarity">
    <text evidence="3 12">Belongs to the glycosyltransferase 10 family.</text>
</comment>
<comment type="pathway">
    <text evidence="2">Protein modification; protein glycosylation.</text>
</comment>
<keyword evidence="6 12" id="KW-0812">Transmembrane</keyword>
<evidence type="ECO:0000256" key="2">
    <source>
        <dbReference type="ARBA" id="ARBA00004922"/>
    </source>
</evidence>
<comment type="caution">
    <text evidence="15">The sequence shown here is derived from an EMBL/GenBank/DDBJ whole genome shotgun (WGS) entry which is preliminary data.</text>
</comment>
<accession>A0AAV2SJK1</accession>
<dbReference type="Pfam" id="PF00852">
    <property type="entry name" value="Glyco_transf_10"/>
    <property type="match status" value="1"/>
</dbReference>
<keyword evidence="7" id="KW-0735">Signal-anchor</keyword>
<evidence type="ECO:0000256" key="12">
    <source>
        <dbReference type="RuleBase" id="RU003832"/>
    </source>
</evidence>
<keyword evidence="9 12" id="KW-0333">Golgi apparatus</keyword>
<evidence type="ECO:0000256" key="4">
    <source>
        <dbReference type="ARBA" id="ARBA00022676"/>
    </source>
</evidence>
<evidence type="ECO:0000256" key="7">
    <source>
        <dbReference type="ARBA" id="ARBA00022968"/>
    </source>
</evidence>
<evidence type="ECO:0000259" key="13">
    <source>
        <dbReference type="Pfam" id="PF00852"/>
    </source>
</evidence>
<evidence type="ECO:0000256" key="11">
    <source>
        <dbReference type="ARBA" id="ARBA00023180"/>
    </source>
</evidence>
<dbReference type="PANTHER" id="PTHR48438:SF1">
    <property type="entry name" value="ALPHA-(1,3)-FUCOSYLTRANSFERASE C-RELATED"/>
    <property type="match status" value="1"/>
</dbReference>
<sequence length="367" mass="43124">SIGNELLPTVMVGHPSVPKTGECLQKYQLSTVPAKLIMFWTTFWHRRDYWAGMLHSHARFRKYKCPDWRCDIAWEATDIRERAEEADAVIFFSTDFNITDLPPRRPEQLWIWMELEAPPISETLSSWWEFAEERGVYFNLSMSWHHLSDITITMGNFIPKVFPDHCPTYHDRIMDKTSITYIQYKSHIEKYDTIVKSHKEEINRWIKIHRENYTGLLELNTEVDLNHHNKPRTSFNYSLELDNNDIENIPILISNKSNISDNHDFTVPLNNIDKVSFSKEELAFSSRKQIAVWMASQCKTESRREDVIAVMQKYINVTTVGKCGQSICGKSHADTHCYKYFASTHLFYLSFENALCDDYITEKIYPP</sequence>
<evidence type="ECO:0000313" key="15">
    <source>
        <dbReference type="EMBL" id="CAL4195997.1"/>
    </source>
</evidence>
<feature type="domain" description="Fucosyltransferase C-terminal" evidence="13">
    <location>
        <begin position="285"/>
        <end position="365"/>
    </location>
</feature>
<dbReference type="InterPro" id="IPR055270">
    <property type="entry name" value="Glyco_tran_10_C"/>
</dbReference>
<dbReference type="Pfam" id="PF17039">
    <property type="entry name" value="Glyco_tran_10_N"/>
    <property type="match status" value="1"/>
</dbReference>
<evidence type="ECO:0000256" key="6">
    <source>
        <dbReference type="ARBA" id="ARBA00022692"/>
    </source>
</evidence>
<dbReference type="Proteomes" id="UP001497623">
    <property type="component" value="Unassembled WGS sequence"/>
</dbReference>
<feature type="non-terminal residue" evidence="15">
    <location>
        <position position="1"/>
    </location>
</feature>
<protein>
    <recommendedName>
        <fullName evidence="12">Fucosyltransferase</fullName>
        <ecNumber evidence="12">2.4.1.-</ecNumber>
    </recommendedName>
</protein>
<keyword evidence="5 12" id="KW-0808">Transferase</keyword>
<dbReference type="GO" id="GO:0008417">
    <property type="term" value="F:fucosyltransferase activity"/>
    <property type="evidence" value="ECO:0007669"/>
    <property type="project" value="InterPro"/>
</dbReference>
<dbReference type="EC" id="2.4.1.-" evidence="12"/>
<dbReference type="GO" id="GO:0032580">
    <property type="term" value="C:Golgi cisterna membrane"/>
    <property type="evidence" value="ECO:0007669"/>
    <property type="project" value="UniProtKB-SubCell"/>
</dbReference>
<evidence type="ECO:0000256" key="10">
    <source>
        <dbReference type="ARBA" id="ARBA00023136"/>
    </source>
</evidence>
<dbReference type="InterPro" id="IPR001503">
    <property type="entry name" value="Glyco_trans_10"/>
</dbReference>
<evidence type="ECO:0000256" key="8">
    <source>
        <dbReference type="ARBA" id="ARBA00022989"/>
    </source>
</evidence>
<evidence type="ECO:0000256" key="5">
    <source>
        <dbReference type="ARBA" id="ARBA00022679"/>
    </source>
</evidence>
<keyword evidence="10" id="KW-0472">Membrane</keyword>
<keyword evidence="8" id="KW-1133">Transmembrane helix</keyword>
<gene>
    <name evidence="15" type="ORF">MNOR_LOCUS37106</name>
</gene>
<proteinExistence type="inferred from homology"/>
<dbReference type="EMBL" id="CAXKWB010072180">
    <property type="protein sequence ID" value="CAL4195997.1"/>
    <property type="molecule type" value="Genomic_DNA"/>
</dbReference>
<feature type="non-terminal residue" evidence="15">
    <location>
        <position position="367"/>
    </location>
</feature>
<dbReference type="AlphaFoldDB" id="A0AAV2SJK1"/>
<keyword evidence="4 12" id="KW-0328">Glycosyltransferase</keyword>
<dbReference type="SUPFAM" id="SSF53756">
    <property type="entry name" value="UDP-Glycosyltransferase/glycogen phosphorylase"/>
    <property type="match status" value="2"/>
</dbReference>
<keyword evidence="11" id="KW-0325">Glycoprotein</keyword>
<evidence type="ECO:0000256" key="3">
    <source>
        <dbReference type="ARBA" id="ARBA00008919"/>
    </source>
</evidence>
<evidence type="ECO:0000256" key="9">
    <source>
        <dbReference type="ARBA" id="ARBA00023034"/>
    </source>
</evidence>
<dbReference type="Gene3D" id="3.40.50.11660">
    <property type="entry name" value="Glycosyl transferase family 10, C-terminal domain"/>
    <property type="match status" value="1"/>
</dbReference>
<dbReference type="InterPro" id="IPR031481">
    <property type="entry name" value="Glyco_tran_10_N"/>
</dbReference>
<evidence type="ECO:0000313" key="16">
    <source>
        <dbReference type="Proteomes" id="UP001497623"/>
    </source>
</evidence>